<feature type="region of interest" description="Disordered" evidence="4">
    <location>
        <begin position="26"/>
        <end position="48"/>
    </location>
</feature>
<name>A0ABV5YIZ5_9ACTN</name>
<evidence type="ECO:0000256" key="3">
    <source>
        <dbReference type="ARBA" id="ARBA00022840"/>
    </source>
</evidence>
<accession>A0ABV5YIZ5</accession>
<keyword evidence="1" id="KW-0813">Transport</keyword>
<protein>
    <recommendedName>
        <fullName evidence="5">Oligopeptide/dipeptide ABC transporter C-terminal domain-containing protein</fullName>
    </recommendedName>
</protein>
<evidence type="ECO:0000259" key="5">
    <source>
        <dbReference type="Pfam" id="PF08352"/>
    </source>
</evidence>
<comment type="caution">
    <text evidence="6">The sequence shown here is derived from an EMBL/GenBank/DDBJ whole genome shotgun (WGS) entry which is preliminary data.</text>
</comment>
<keyword evidence="7" id="KW-1185">Reference proteome</keyword>
<gene>
    <name evidence="6" type="ORF">ACFFNX_22800</name>
</gene>
<keyword evidence="2" id="KW-0547">Nucleotide-binding</keyword>
<evidence type="ECO:0000256" key="1">
    <source>
        <dbReference type="ARBA" id="ARBA00022448"/>
    </source>
</evidence>
<evidence type="ECO:0000313" key="6">
    <source>
        <dbReference type="EMBL" id="MFB9835015.1"/>
    </source>
</evidence>
<proteinExistence type="predicted"/>
<evidence type="ECO:0000313" key="7">
    <source>
        <dbReference type="Proteomes" id="UP001589627"/>
    </source>
</evidence>
<keyword evidence="3" id="KW-0067">ATP-binding</keyword>
<dbReference type="EMBL" id="JBHLZP010000173">
    <property type="protein sequence ID" value="MFB9835015.1"/>
    <property type="molecule type" value="Genomic_DNA"/>
</dbReference>
<sequence length="48" mass="5007">MADLFARPSDPYTAGLLRSMPAHRGAARPPLTQIGGLRPPAARLPAAV</sequence>
<dbReference type="Proteomes" id="UP001589627">
    <property type="component" value="Unassembled WGS sequence"/>
</dbReference>
<feature type="compositionally biased region" description="Low complexity" evidence="4">
    <location>
        <begin position="37"/>
        <end position="48"/>
    </location>
</feature>
<reference evidence="6 7" key="1">
    <citation type="submission" date="2024-09" db="EMBL/GenBank/DDBJ databases">
        <authorList>
            <person name="Sun Q."/>
            <person name="Mori K."/>
        </authorList>
    </citation>
    <scope>NUCLEOTIDE SEQUENCE [LARGE SCALE GENOMIC DNA]</scope>
    <source>
        <strain evidence="6 7">TBRC 0563</strain>
    </source>
</reference>
<feature type="domain" description="Oligopeptide/dipeptide ABC transporter C-terminal" evidence="5">
    <location>
        <begin position="2"/>
        <end position="45"/>
    </location>
</feature>
<evidence type="ECO:0000256" key="2">
    <source>
        <dbReference type="ARBA" id="ARBA00022741"/>
    </source>
</evidence>
<dbReference type="InterPro" id="IPR013563">
    <property type="entry name" value="Oligopep_ABC_C"/>
</dbReference>
<dbReference type="Pfam" id="PF08352">
    <property type="entry name" value="oligo_HPY"/>
    <property type="match status" value="1"/>
</dbReference>
<dbReference type="RefSeq" id="WP_378205700.1">
    <property type="nucleotide sequence ID" value="NZ_JBHLZP010000173.1"/>
</dbReference>
<organism evidence="6 7">
    <name type="scientific">Actinoallomurus acaciae</name>
    <dbReference type="NCBI Taxonomy" id="502577"/>
    <lineage>
        <taxon>Bacteria</taxon>
        <taxon>Bacillati</taxon>
        <taxon>Actinomycetota</taxon>
        <taxon>Actinomycetes</taxon>
        <taxon>Streptosporangiales</taxon>
        <taxon>Thermomonosporaceae</taxon>
        <taxon>Actinoallomurus</taxon>
    </lineage>
</organism>
<evidence type="ECO:0000256" key="4">
    <source>
        <dbReference type="SAM" id="MobiDB-lite"/>
    </source>
</evidence>